<evidence type="ECO:0000313" key="2">
    <source>
        <dbReference type="Proteomes" id="UP000321567"/>
    </source>
</evidence>
<dbReference type="RefSeq" id="WP_147162038.1">
    <property type="nucleotide sequence ID" value="NZ_BJZO01000002.1"/>
</dbReference>
<keyword evidence="2" id="KW-1185">Reference proteome</keyword>
<comment type="caution">
    <text evidence="1">The sequence shown here is derived from an EMBL/GenBank/DDBJ whole genome shotgun (WGS) entry which is preliminary data.</text>
</comment>
<dbReference type="AlphaFoldDB" id="A0A512H3D3"/>
<dbReference type="InterPro" id="IPR010865">
    <property type="entry name" value="DUF1499"/>
</dbReference>
<sequence>MNRVLVVVLGLALVGLGAFGWAASTGRPLPTADLFPDPSPLPLDVLDAPEAVAGTPQALACPPEACADGEPDVESPVFALTPAALFTLARSTFTAQPLVTVLDEDQAAGRLDLVQRTPILGFPEVIRVQVVPVEPAIAGEASGETQASGASVFLLSRSREGAWDLGDNGARVRLWLGALERASRSQ</sequence>
<dbReference type="Pfam" id="PF07386">
    <property type="entry name" value="DUF1499"/>
    <property type="match status" value="1"/>
</dbReference>
<dbReference type="EMBL" id="BJZO01000002">
    <property type="protein sequence ID" value="GEO79964.1"/>
    <property type="molecule type" value="Genomic_DNA"/>
</dbReference>
<evidence type="ECO:0000313" key="1">
    <source>
        <dbReference type="EMBL" id="GEO79964.1"/>
    </source>
</evidence>
<name>A0A512H3D3_9PROT</name>
<gene>
    <name evidence="1" type="ORF">ROR02_00950</name>
</gene>
<organism evidence="1 2">
    <name type="scientific">Pararhodospirillum oryzae</name>
    <dbReference type="NCBI Taxonomy" id="478448"/>
    <lineage>
        <taxon>Bacteria</taxon>
        <taxon>Pseudomonadati</taxon>
        <taxon>Pseudomonadota</taxon>
        <taxon>Alphaproteobacteria</taxon>
        <taxon>Rhodospirillales</taxon>
        <taxon>Rhodospirillaceae</taxon>
        <taxon>Pararhodospirillum</taxon>
    </lineage>
</organism>
<accession>A0A512H3D3</accession>
<dbReference type="Proteomes" id="UP000321567">
    <property type="component" value="Unassembled WGS sequence"/>
</dbReference>
<proteinExistence type="predicted"/>
<protein>
    <submittedName>
        <fullName evidence="1">Uncharacterized protein</fullName>
    </submittedName>
</protein>
<dbReference type="OrthoDB" id="8479024at2"/>
<reference evidence="1 2" key="1">
    <citation type="submission" date="2019-07" db="EMBL/GenBank/DDBJ databases">
        <title>Whole genome shotgun sequence of Rhodospirillum oryzae NBRC 107573.</title>
        <authorList>
            <person name="Hosoyama A."/>
            <person name="Uohara A."/>
            <person name="Ohji S."/>
            <person name="Ichikawa N."/>
        </authorList>
    </citation>
    <scope>NUCLEOTIDE SEQUENCE [LARGE SCALE GENOMIC DNA]</scope>
    <source>
        <strain evidence="1 2">NBRC 107573</strain>
    </source>
</reference>